<dbReference type="AlphaFoldDB" id="A0A2R4TB46"/>
<dbReference type="OrthoDB" id="3868171at2"/>
<proteinExistence type="predicted"/>
<sequence length="295" mass="32686">MPAPVPGLPDQMLQHFGRDGLRRFGPADLQSAHLPQEAREFLQETGVPESVAPYFRSPRPDQPTALGVTAARLSQPAVPTEMYAWPRIGGDGLAHLCVRPDGAVHAVVLVDVCDDMFVSSNLATFCESMVALDLAQPRFAASSGLAEAAAVFRELKAELRRIDEQAFAERENWWPRVLDDVRHTLNFPFSSAFEYVDASGAKQIVTEATGPGQLHPEEIIWRRLSGSGVEATQVRRVYCELEPCLMPGHYCAVWLQETFPHAEFTHSFDYGDTAASREEGLKDLITRAAEQARRQ</sequence>
<dbReference type="Pfam" id="PF14440">
    <property type="entry name" value="XOO_2897-deam"/>
    <property type="match status" value="1"/>
</dbReference>
<dbReference type="Proteomes" id="UP000244201">
    <property type="component" value="Chromosome"/>
</dbReference>
<dbReference type="InterPro" id="IPR032722">
    <property type="entry name" value="Deaminase_XOO_2897"/>
</dbReference>
<keyword evidence="2" id="KW-1185">Reference proteome</keyword>
<reference evidence="1 2" key="1">
    <citation type="submission" date="2018-01" db="EMBL/GenBank/DDBJ databases">
        <title>Complete genome sequence of Streptomyces lunaelactis MM109T, a Ferroverdin A producer isolated from cave moonmilk deposits.</title>
        <authorList>
            <person name="Naome A."/>
            <person name="Martinet L."/>
            <person name="Maciejewska M."/>
            <person name="Anderssen S."/>
            <person name="Adam D."/>
            <person name="Tenconi E."/>
            <person name="Deflandre B."/>
            <person name="Arguelles-Arias A."/>
            <person name="Calusinska M."/>
            <person name="Copieters W."/>
            <person name="Karim L."/>
            <person name="Hanikenne M."/>
            <person name="Baurain D."/>
            <person name="van Wezel G."/>
            <person name="Smargiasso N."/>
            <person name="de Pauw E."/>
            <person name="Delfosse P."/>
            <person name="Rigali S."/>
        </authorList>
    </citation>
    <scope>NUCLEOTIDE SEQUENCE [LARGE SCALE GENOMIC DNA]</scope>
    <source>
        <strain evidence="1 2">MM109</strain>
    </source>
</reference>
<evidence type="ECO:0000313" key="1">
    <source>
        <dbReference type="EMBL" id="AVZ76348.1"/>
    </source>
</evidence>
<dbReference type="InterPro" id="IPR025851">
    <property type="entry name" value="SUKH-4"/>
</dbReference>
<organism evidence="1 2">
    <name type="scientific">Streptomyces lunaelactis</name>
    <dbReference type="NCBI Taxonomy" id="1535768"/>
    <lineage>
        <taxon>Bacteria</taxon>
        <taxon>Bacillati</taxon>
        <taxon>Actinomycetota</taxon>
        <taxon>Actinomycetes</taxon>
        <taxon>Kitasatosporales</taxon>
        <taxon>Streptomycetaceae</taxon>
        <taxon>Streptomyces</taxon>
    </lineage>
</organism>
<gene>
    <name evidence="1" type="ORF">SLUN_33245</name>
</gene>
<dbReference type="KEGG" id="slk:SLUN_33245"/>
<protein>
    <recommendedName>
        <fullName evidence="3">SUKH-4 immunity protein of toxin-antitoxin system</fullName>
    </recommendedName>
</protein>
<dbReference type="Pfam" id="PF14435">
    <property type="entry name" value="SUKH-4"/>
    <property type="match status" value="1"/>
</dbReference>
<name>A0A2R4TB46_9ACTN</name>
<evidence type="ECO:0000313" key="2">
    <source>
        <dbReference type="Proteomes" id="UP000244201"/>
    </source>
</evidence>
<dbReference type="EMBL" id="CP026304">
    <property type="protein sequence ID" value="AVZ76348.1"/>
    <property type="molecule type" value="Genomic_DNA"/>
</dbReference>
<accession>A0A2R4TB46</accession>
<evidence type="ECO:0008006" key="3">
    <source>
        <dbReference type="Google" id="ProtNLM"/>
    </source>
</evidence>